<feature type="coiled-coil region" evidence="1">
    <location>
        <begin position="1499"/>
        <end position="1620"/>
    </location>
</feature>
<comment type="caution">
    <text evidence="3">The sequence shown here is derived from an EMBL/GenBank/DDBJ whole genome shotgun (WGS) entry which is preliminary data.</text>
</comment>
<feature type="compositionally biased region" description="Polar residues" evidence="2">
    <location>
        <begin position="22"/>
        <end position="32"/>
    </location>
</feature>
<feature type="region of interest" description="Disordered" evidence="2">
    <location>
        <begin position="938"/>
        <end position="957"/>
    </location>
</feature>
<feature type="region of interest" description="Disordered" evidence="2">
    <location>
        <begin position="2722"/>
        <end position="2747"/>
    </location>
</feature>
<feature type="coiled-coil region" evidence="1">
    <location>
        <begin position="678"/>
        <end position="792"/>
    </location>
</feature>
<sequence>MSARGKSVDSPPARGQSEDSESNIAVSSSDIASVTGGPRIPKASSISSTSERQKKFEKAQRCLENAAQVSKRIKEHRRATAELLGKTFEDDDVGDTASEAASIVSERTGYSVATDVSSTSVLSVQDALNLPGISESLANTLKQKEILMERIKQYKEISKRPINKSSPISRRESVAESKDVSLKVTDKSDISQIQNKLKEKENALSLMQVKVKALETMVLDLQETISEKDQIIEAKTKATSLMSDSLSKKEKDSLTLLEDTRQQMTKMQENFIAMESEWKQEKENLLKEIENKNEKISNLEEGNSILENARFEISVAHAKLTEELEIRNKQISELEEKINELSSSQPIAETPKEAIEPEQEKGSLEIANMVELTKRIELLENLNCQIRQTNKELENKLAAVSTEPKSATSSPSKKASPVPTRKGGRNTSVKAKSPWSKISSESLPQETDKKQKQNEVNKLEMIVQSLNKDILDKEFALSEKDTIICELTKSVSEKEAEINELTQKSLEVSQMAVEKVDVGIITEHAEDTKLADLQASKESTYTEQSGADSSTDIDNPIEKIQRLEAELKAAHDEIATLNEEIDAANKNMIKVKSNQKLKFKQMQKTIENFSKVSDTNAEIIKLNEEVHQLSQKVAELEEEKGNLQLHLVDYDSGRLSESDTYKKMMEMEGLAEARLKAISILETQKFELVQELHDLQQKNEEMEDKLADMTQIQNEQVCSEMKSVQLEEQIDNLTASKKELELVIENLKLDIEQLNGTIKHLHEEKEEIAHKLEYYIQENIELTDKLEKLSAEKVSSAESIEIVESLTTQEKLEIEQYNKGVSEGQAEGDRVDAPHERNEIGKLVQESAELNSKIELFTQERQEVMERLNKLTSENEALQEKILSLNSQSDVVQQNIETLNNEKQELQALNEDLIKQIEELKNERIEIVKESAETVKPVEEVGESTSQDSQQGNKGAKTVKQLTKDILKLKNTIKEREAEIGDCQMKILSLEEQQQKQKDSLQVVASLEAKLKNFADENECLKEELSNIKQNKEIDNQMTQFRETNAKLQQEINRIKEDYNNTLNVRDLRIREMESVMFDYEKQIQSYSSTLHQKDKELSEYINQVTKLNEVSQKLRSTIEVLEEEKSKDQSAELVKSLNKQINAYQKKLTDCEDRLRALEEEKLQLLTLKVNLENKNKGLEVELKKLQDALTEKQAQIKIMQVQQDKHAEEIAAIVQESKERDEEIHEIKLQLRKESIENEKLRTSLEEKNNLLKSHSQDNAEINDIKEKLNQISLERDEAREHFTTLETKNKELMEKLKKFAGNLKKKSGMYIEIEGKFNDLQKDLEIKNTELEQLSLQLQGLPALQEKLQCAEEELNRIHSQKSMLEQQLSHDIEIFKNENIALKEKLEMQNSKFNESYNSLQSELHSYRDQNNSLLSQMETFHKKAAEYELELKNNLNLETKIQTLENELAQKQQLLNQLQHGHEAKIQEREMYIESLEGEISKYKSRICRLEESISDMESRRNSLERKADQLDNQLQEKQKAYTEYSSHEDELINRLAVLMDHDRVVEKQLHEIDNENRELQNKIQALNDENQQLSKSLYEVQDHCNMLKERASKADAAETDVSNYQAKIWQLECDLTKITNEHQTLLNHNKEYIAGLEAEFSTQIEKTIKEKKALSERYEKMNDRVVELEQHLNEYKTNIQNLNWNLEEISRVNQELTDRMNAEKAPAPDYTDQYISEINKLNAVINSKNEEMSAVTNQSRSLQSSLEAQLHQLNDKLHQVTLETERLISENNAMKENNEHLQNALEQSQMQLKELADKKRVTIEMNIPKTEGMFISSTIEALNVDTVARDTNVSAIESQIVSEDAIQPMKASDYFQSQPEGVEEPLIEKKTAYLCYGADSTAKGTASQEDDPFNTDEGWGLGESEIRDEMAYTEFNDQIAKLKKENETLKSDLTANNAKLLKALKKLKELKASNEMITKELKLSKQMSESTFLDNAIEDELKNTVKDLEQKIEELNTELSKEKREKEYIKKQNEVFYNTNDRLQEMKEKMDSELELWKFKFKEANDKLSTVQWEGENKTPEHKPAMSLSSNDSELAEKIIKLEKENDELQTMIDELTTENNKLNSEHSILKEQVRSLNMEIKQLQESTSNNEALNNEIYGLQTENAAILKSKGEIEENLHKLQTLYNESEQNIEKLKAEMNEKTNLFNTEIQQLRLTTTNTEALNIQLTELQNENAQILKSKEIIEENLKQTNDLYTETVEKYEKLKAEYEELQVRHENYSKEFINKCSEIEEETKIYKSKLDEANSLISSLAAELEQHKSKLIMQEQQTSTSSTHDQDFMMTERFKALGDQFHQLRTQKLEDEQRIKLYEEQINDANAKMQKLNSENDQLLSSVTELRSSISSAMDQRGFEIAELWKQHLAQREADFQKMEQELRAQLLSAEGKYEQLLDNFQSSNQEETNKLVMVEQITALNNKIQDKEDHLVSLQAKYAEAVNELDMLRSEMQDEKVMIENKLFEQQEEYEKQIKALLKKQQEISDEYDQTIRELSSEMATVKDVNSKLSLDLQEANKARLEIDNTVQHLTAQLQLKDSEVYQKCNEYSIALAHRNEEFENVRKQLIEYEKTIEDLNYEKESELAILRLKMHEDKEFYEKTIKDNDTEKTNLAEALNAKIVECTSLNRQITDLNKQLEEDSEKASQMQVALENQEIEIVTLKDEIDKMQDLLTNSTAKMAKHVRFTSDTKPSADDSISSESSSSKETIDVVPRAELDLALYMLHQRDVRCEELIMELTHLLEERDTLQLRLSDSLRSCEELKSKCKTAGVDLPMPSTLEMVSEVSSGAERDQQFVDTHRAQSSRSSSVSELDGEKPSLQAKLSQLRSVRHSRDVTLRHESEQRQLTMRLLHRDVEHLPPAAVEQLAQHTLSRDSQGTSSVLLNWLRGKSTPKIVHNM</sequence>
<feature type="compositionally biased region" description="Low complexity" evidence="2">
    <location>
        <begin position="401"/>
        <end position="420"/>
    </location>
</feature>
<feature type="coiled-coil region" evidence="1">
    <location>
        <begin position="2339"/>
        <end position="2387"/>
    </location>
</feature>
<feature type="coiled-coil region" evidence="1">
    <location>
        <begin position="1918"/>
        <end position="2018"/>
    </location>
</feature>
<feature type="compositionally biased region" description="Polar residues" evidence="2">
    <location>
        <begin position="536"/>
        <end position="553"/>
    </location>
</feature>
<evidence type="ECO:0000256" key="2">
    <source>
        <dbReference type="SAM" id="MobiDB-lite"/>
    </source>
</evidence>
<feature type="coiled-coil region" evidence="1">
    <location>
        <begin position="2078"/>
        <end position="2315"/>
    </location>
</feature>
<reference evidence="3 4" key="1">
    <citation type="submission" date="2021-06" db="EMBL/GenBank/DDBJ databases">
        <title>A haploid diamondback moth (Plutella xylostella L.) genome assembly resolves 31 chromosomes and identifies a diamide resistance mutation.</title>
        <authorList>
            <person name="Ward C.M."/>
            <person name="Perry K.D."/>
            <person name="Baker G."/>
            <person name="Powis K."/>
            <person name="Heckel D.G."/>
            <person name="Baxter S.W."/>
        </authorList>
    </citation>
    <scope>NUCLEOTIDE SEQUENCE [LARGE SCALE GENOMIC DNA]</scope>
    <source>
        <strain evidence="3 4">LV</strain>
        <tissue evidence="3">Single pupa</tissue>
    </source>
</reference>
<feature type="region of interest" description="Disordered" evidence="2">
    <location>
        <begin position="340"/>
        <end position="360"/>
    </location>
</feature>
<dbReference type="Gene3D" id="1.20.5.340">
    <property type="match status" value="1"/>
</dbReference>
<feature type="coiled-coil region" evidence="1">
    <location>
        <begin position="1650"/>
        <end position="1804"/>
    </location>
</feature>
<feature type="coiled-coil region" evidence="1">
    <location>
        <begin position="847"/>
        <end position="930"/>
    </location>
</feature>
<feature type="coiled-coil region" evidence="1">
    <location>
        <begin position="1091"/>
        <end position="1204"/>
    </location>
</feature>
<dbReference type="PANTHER" id="PTHR43941:SF1">
    <property type="entry name" value="STRUCTURAL MAINTENANCE OF CHROMOSOMES PROTEIN 2"/>
    <property type="match status" value="1"/>
</dbReference>
<feature type="region of interest" description="Disordered" evidence="2">
    <location>
        <begin position="397"/>
        <end position="453"/>
    </location>
</feature>
<feature type="region of interest" description="Disordered" evidence="2">
    <location>
        <begin position="1"/>
        <end position="60"/>
    </location>
</feature>
<feature type="region of interest" description="Disordered" evidence="2">
    <location>
        <begin position="534"/>
        <end position="554"/>
    </location>
</feature>
<feature type="coiled-coil region" evidence="1">
    <location>
        <begin position="190"/>
        <end position="217"/>
    </location>
</feature>
<evidence type="ECO:0000313" key="3">
    <source>
        <dbReference type="EMBL" id="KAG7305236.1"/>
    </source>
</evidence>
<organism evidence="3 4">
    <name type="scientific">Plutella xylostella</name>
    <name type="common">Diamondback moth</name>
    <name type="synonym">Plutella maculipennis</name>
    <dbReference type="NCBI Taxonomy" id="51655"/>
    <lineage>
        <taxon>Eukaryota</taxon>
        <taxon>Metazoa</taxon>
        <taxon>Ecdysozoa</taxon>
        <taxon>Arthropoda</taxon>
        <taxon>Hexapoda</taxon>
        <taxon>Insecta</taxon>
        <taxon>Pterygota</taxon>
        <taxon>Neoptera</taxon>
        <taxon>Endopterygota</taxon>
        <taxon>Lepidoptera</taxon>
        <taxon>Glossata</taxon>
        <taxon>Ditrysia</taxon>
        <taxon>Yponomeutoidea</taxon>
        <taxon>Plutellidae</taxon>
        <taxon>Plutella</taxon>
    </lineage>
</organism>
<feature type="coiled-coil region" evidence="1">
    <location>
        <begin position="2418"/>
        <end position="2537"/>
    </location>
</feature>
<protein>
    <submittedName>
        <fullName evidence="3">Uncharacterized protein</fullName>
    </submittedName>
</protein>
<feature type="compositionally biased region" description="Low complexity" evidence="2">
    <location>
        <begin position="2733"/>
        <end position="2743"/>
    </location>
</feature>
<evidence type="ECO:0000313" key="4">
    <source>
        <dbReference type="Proteomes" id="UP000823941"/>
    </source>
</evidence>
<keyword evidence="4" id="KW-1185">Reference proteome</keyword>
<feature type="compositionally biased region" description="Polar residues" evidence="2">
    <location>
        <begin position="943"/>
        <end position="953"/>
    </location>
</feature>
<keyword evidence="1" id="KW-0175">Coiled coil</keyword>
<feature type="compositionally biased region" description="Basic and acidic residues" evidence="2">
    <location>
        <begin position="51"/>
        <end position="60"/>
    </location>
</feature>
<evidence type="ECO:0000256" key="1">
    <source>
        <dbReference type="SAM" id="Coils"/>
    </source>
</evidence>
<proteinExistence type="predicted"/>
<dbReference type="EMBL" id="JAHIBW010000013">
    <property type="protein sequence ID" value="KAG7305236.1"/>
    <property type="molecule type" value="Genomic_DNA"/>
</dbReference>
<accession>A0ABQ7QJ56</accession>
<feature type="coiled-coil region" evidence="1">
    <location>
        <begin position="2662"/>
        <end position="2717"/>
    </location>
</feature>
<feature type="region of interest" description="Disordered" evidence="2">
    <location>
        <begin position="2836"/>
        <end position="2857"/>
    </location>
</feature>
<feature type="compositionally biased region" description="Polar residues" evidence="2">
    <location>
        <begin position="425"/>
        <end position="445"/>
    </location>
</feature>
<dbReference type="PANTHER" id="PTHR43941">
    <property type="entry name" value="STRUCTURAL MAINTENANCE OF CHROMOSOMES PROTEIN 2"/>
    <property type="match status" value="1"/>
</dbReference>
<feature type="coiled-coil region" evidence="1">
    <location>
        <begin position="1233"/>
        <end position="1466"/>
    </location>
</feature>
<feature type="coiled-coil region" evidence="1">
    <location>
        <begin position="959"/>
        <end position="1065"/>
    </location>
</feature>
<gene>
    <name evidence="3" type="ORF">JYU34_009275</name>
</gene>
<name>A0ABQ7QJ56_PLUXY</name>
<dbReference type="Proteomes" id="UP000823941">
    <property type="component" value="Chromosome 13"/>
</dbReference>
<feature type="compositionally biased region" description="Basic and acidic residues" evidence="2">
    <location>
        <begin position="350"/>
        <end position="360"/>
    </location>
</feature>